<accession>A0A812F030</accession>
<organism evidence="1 2">
    <name type="scientific">Candidatus Nitrosotenuis uzonensis</name>
    <dbReference type="NCBI Taxonomy" id="1407055"/>
    <lineage>
        <taxon>Archaea</taxon>
        <taxon>Nitrososphaerota</taxon>
        <taxon>Candidatus Nitrosotenuis</taxon>
    </lineage>
</organism>
<protein>
    <submittedName>
        <fullName evidence="1">Uncharacterized protein</fullName>
    </submittedName>
</protein>
<dbReference type="Proteomes" id="UP000655759">
    <property type="component" value="Unassembled WGS sequence"/>
</dbReference>
<sequence length="82" mass="9592">MNSGLNNKPKNITLMQKSFVFFTRMVDELVQFSDSDPELAEGIKWLDSQAQKKGISFYEMVFQVLYKHDVSSRAKQWLNSRN</sequence>
<gene>
    <name evidence="1" type="ORF">NUZ5A_50661</name>
</gene>
<name>A0A812F030_9ARCH</name>
<comment type="caution">
    <text evidence="1">The sequence shown here is derived from an EMBL/GenBank/DDBJ whole genome shotgun (WGS) entry which is preliminary data.</text>
</comment>
<evidence type="ECO:0000313" key="1">
    <source>
        <dbReference type="EMBL" id="CAE6497346.1"/>
    </source>
</evidence>
<reference evidence="1" key="1">
    <citation type="submission" date="2021-02" db="EMBL/GenBank/DDBJ databases">
        <authorList>
            <person name="Han P."/>
        </authorList>
    </citation>
    <scope>NUCLEOTIDE SEQUENCE</scope>
    <source>
        <strain evidence="1">Candidatus Nitrosotenuis uzonensis 5A</strain>
    </source>
</reference>
<evidence type="ECO:0000313" key="2">
    <source>
        <dbReference type="Proteomes" id="UP000655759"/>
    </source>
</evidence>
<dbReference type="EMBL" id="CAJNAQ010000005">
    <property type="protein sequence ID" value="CAE6497346.1"/>
    <property type="molecule type" value="Genomic_DNA"/>
</dbReference>
<proteinExistence type="predicted"/>
<dbReference type="AlphaFoldDB" id="A0A812F030"/>